<evidence type="ECO:0000313" key="3">
    <source>
        <dbReference type="Proteomes" id="UP001408789"/>
    </source>
</evidence>
<dbReference type="InterPro" id="IPR003100">
    <property type="entry name" value="PAZ_dom"/>
</dbReference>
<proteinExistence type="predicted"/>
<sequence length="247" mass="28043">MGRIGSRFQLRSTTIRLGYPEVFLIRSRSSLIYLTPKTPRLHAKGVIWMHQGDDSFSSRTVVVLRLSHGGDVDTDGNCLFTASQKALNLKEISARDLRRRTVRRFLEDLRSETAVETTHDLRLDLVALVVVVVVVSKYYARYRNLELNMSHDYPCLDAGKPKRPVYIPLELCELISLQRYTKALSNLQRASLVEKSRQKPQDRMQSLMGAKLKCCVSFGTVRYLPHPSSRKQLRCGTLVSEDSSGSV</sequence>
<evidence type="ECO:0000259" key="1">
    <source>
        <dbReference type="Pfam" id="PF02170"/>
    </source>
</evidence>
<comment type="caution">
    <text evidence="2">The sequence shown here is derived from an EMBL/GenBank/DDBJ whole genome shotgun (WGS) entry which is preliminary data.</text>
</comment>
<protein>
    <recommendedName>
        <fullName evidence="1">PAZ domain-containing protein</fullName>
    </recommendedName>
</protein>
<reference evidence="2 3" key="1">
    <citation type="submission" date="2024-04" db="EMBL/GenBank/DDBJ databases">
        <title>The reference genome of an endangered Asteraceae, Deinandra increscens subsp. villosa, native to the Central Coast of California.</title>
        <authorList>
            <person name="Guilliams M."/>
            <person name="Hasenstab-Lehman K."/>
            <person name="Meyer R."/>
            <person name="Mcevoy S."/>
        </authorList>
    </citation>
    <scope>NUCLEOTIDE SEQUENCE [LARGE SCALE GENOMIC DNA]</scope>
    <source>
        <tissue evidence="2">Leaf</tissue>
    </source>
</reference>
<dbReference type="PANTHER" id="PTHR36068:SF1">
    <property type="entry name" value="OS01G0102500 PROTEIN"/>
    <property type="match status" value="1"/>
</dbReference>
<name>A0AAP0GJ57_9ASTR</name>
<dbReference type="AlphaFoldDB" id="A0AAP0GJ57"/>
<dbReference type="EMBL" id="JBCNJP010001388">
    <property type="protein sequence ID" value="KAK9050517.1"/>
    <property type="molecule type" value="Genomic_DNA"/>
</dbReference>
<dbReference type="Gene3D" id="2.170.260.10">
    <property type="entry name" value="paz domain"/>
    <property type="match status" value="1"/>
</dbReference>
<feature type="domain" description="PAZ" evidence="1">
    <location>
        <begin position="134"/>
        <end position="192"/>
    </location>
</feature>
<gene>
    <name evidence="2" type="ORF">SSX86_030513</name>
</gene>
<dbReference type="GO" id="GO:0003723">
    <property type="term" value="F:RNA binding"/>
    <property type="evidence" value="ECO:0007669"/>
    <property type="project" value="InterPro"/>
</dbReference>
<dbReference type="PANTHER" id="PTHR36068">
    <property type="entry name" value="OS01G0102500 PROTEIN"/>
    <property type="match status" value="1"/>
</dbReference>
<accession>A0AAP0GJ57</accession>
<dbReference type="SUPFAM" id="SSF101690">
    <property type="entry name" value="PAZ domain"/>
    <property type="match status" value="1"/>
</dbReference>
<organism evidence="2 3">
    <name type="scientific">Deinandra increscens subsp. villosa</name>
    <dbReference type="NCBI Taxonomy" id="3103831"/>
    <lineage>
        <taxon>Eukaryota</taxon>
        <taxon>Viridiplantae</taxon>
        <taxon>Streptophyta</taxon>
        <taxon>Embryophyta</taxon>
        <taxon>Tracheophyta</taxon>
        <taxon>Spermatophyta</taxon>
        <taxon>Magnoliopsida</taxon>
        <taxon>eudicotyledons</taxon>
        <taxon>Gunneridae</taxon>
        <taxon>Pentapetalae</taxon>
        <taxon>asterids</taxon>
        <taxon>campanulids</taxon>
        <taxon>Asterales</taxon>
        <taxon>Asteraceae</taxon>
        <taxon>Asteroideae</taxon>
        <taxon>Heliantheae alliance</taxon>
        <taxon>Madieae</taxon>
        <taxon>Madiinae</taxon>
        <taxon>Deinandra</taxon>
    </lineage>
</organism>
<evidence type="ECO:0000313" key="2">
    <source>
        <dbReference type="EMBL" id="KAK9050517.1"/>
    </source>
</evidence>
<dbReference type="Proteomes" id="UP001408789">
    <property type="component" value="Unassembled WGS sequence"/>
</dbReference>
<dbReference type="InterPro" id="IPR036085">
    <property type="entry name" value="PAZ_dom_sf"/>
</dbReference>
<dbReference type="Pfam" id="PF02170">
    <property type="entry name" value="PAZ"/>
    <property type="match status" value="1"/>
</dbReference>
<keyword evidence="3" id="KW-1185">Reference proteome</keyword>